<dbReference type="InterPro" id="IPR050259">
    <property type="entry name" value="SDR"/>
</dbReference>
<dbReference type="Proteomes" id="UP000320048">
    <property type="component" value="Unassembled WGS sequence"/>
</dbReference>
<reference evidence="3 4" key="1">
    <citation type="journal article" date="2019" name="Nat. Microbiol.">
        <title>Mediterranean grassland soil C-N compound turnover is dependent on rainfall and depth, and is mediated by genomically divergent microorganisms.</title>
        <authorList>
            <person name="Diamond S."/>
            <person name="Andeer P.F."/>
            <person name="Li Z."/>
            <person name="Crits-Christoph A."/>
            <person name="Burstein D."/>
            <person name="Anantharaman K."/>
            <person name="Lane K.R."/>
            <person name="Thomas B.C."/>
            <person name="Pan C."/>
            <person name="Northen T.R."/>
            <person name="Banfield J.F."/>
        </authorList>
    </citation>
    <scope>NUCLEOTIDE SEQUENCE [LARGE SCALE GENOMIC DNA]</scope>
    <source>
        <strain evidence="3">NP_7</strain>
    </source>
</reference>
<dbReference type="FunFam" id="3.40.50.720:FF:000084">
    <property type="entry name" value="Short-chain dehydrogenase reductase"/>
    <property type="match status" value="1"/>
</dbReference>
<protein>
    <submittedName>
        <fullName evidence="3">SDR family oxidoreductase</fullName>
    </submittedName>
</protein>
<gene>
    <name evidence="3" type="ORF">E6H04_07100</name>
</gene>
<dbReference type="AlphaFoldDB" id="A0A537JD66"/>
<dbReference type="InterPro" id="IPR002347">
    <property type="entry name" value="SDR_fam"/>
</dbReference>
<comment type="similarity">
    <text evidence="1">Belongs to the short-chain dehydrogenases/reductases (SDR) family.</text>
</comment>
<evidence type="ECO:0000313" key="4">
    <source>
        <dbReference type="Proteomes" id="UP000320048"/>
    </source>
</evidence>
<dbReference type="EMBL" id="VBAO01000177">
    <property type="protein sequence ID" value="TMI81282.1"/>
    <property type="molecule type" value="Genomic_DNA"/>
</dbReference>
<evidence type="ECO:0000256" key="1">
    <source>
        <dbReference type="ARBA" id="ARBA00006484"/>
    </source>
</evidence>
<comment type="caution">
    <text evidence="3">The sequence shown here is derived from an EMBL/GenBank/DDBJ whole genome shotgun (WGS) entry which is preliminary data.</text>
</comment>
<accession>A0A537JD66</accession>
<dbReference type="CDD" id="cd05344">
    <property type="entry name" value="BKR_like_SDR_like"/>
    <property type="match status" value="1"/>
</dbReference>
<proteinExistence type="inferred from homology"/>
<sequence>MTAMGPSSDPARVDLHLREKVALVTASSEGLGFACALRLAEAGCQVAICGRRPDVLERARAEIERRTERPVTAIPADLTKPEQIDALFQEVPRRLRRLDVLVANPGGHVPYGGLEDLTEEQWYQAFELLLMSAVRLSRLAVPLMRAQGAGDIVFITSSTVREPPQHLLLSNALQAGVTGFAKTLSRSLASYNIRVNVVAPGYFDTGRVRRRIDDIVEREHVPRQSAALQVAGDVPLGRIGTAGELAELVTFLVSRRAGFLTGATIQIDGGSSHSLF</sequence>
<keyword evidence="2" id="KW-0560">Oxidoreductase</keyword>
<evidence type="ECO:0000313" key="3">
    <source>
        <dbReference type="EMBL" id="TMI81282.1"/>
    </source>
</evidence>
<dbReference type="PRINTS" id="PR00081">
    <property type="entry name" value="GDHRDH"/>
</dbReference>
<evidence type="ECO:0000256" key="2">
    <source>
        <dbReference type="ARBA" id="ARBA00023002"/>
    </source>
</evidence>
<dbReference type="PANTHER" id="PTHR42879:SF6">
    <property type="entry name" value="NADPH-DEPENDENT REDUCTASE BACG"/>
    <property type="match status" value="1"/>
</dbReference>
<name>A0A537JD66_9BACT</name>
<dbReference type="SUPFAM" id="SSF51735">
    <property type="entry name" value="NAD(P)-binding Rossmann-fold domains"/>
    <property type="match status" value="1"/>
</dbReference>
<dbReference type="InterPro" id="IPR036291">
    <property type="entry name" value="NAD(P)-bd_dom_sf"/>
</dbReference>
<dbReference type="Gene3D" id="3.40.50.720">
    <property type="entry name" value="NAD(P)-binding Rossmann-like Domain"/>
    <property type="match status" value="1"/>
</dbReference>
<organism evidence="3 4">
    <name type="scientific">Candidatus Segetimicrobium genomatis</name>
    <dbReference type="NCBI Taxonomy" id="2569760"/>
    <lineage>
        <taxon>Bacteria</taxon>
        <taxon>Bacillati</taxon>
        <taxon>Candidatus Sysuimicrobiota</taxon>
        <taxon>Candidatus Sysuimicrobiia</taxon>
        <taxon>Candidatus Sysuimicrobiales</taxon>
        <taxon>Candidatus Segetimicrobiaceae</taxon>
        <taxon>Candidatus Segetimicrobium</taxon>
    </lineage>
</organism>
<dbReference type="PANTHER" id="PTHR42879">
    <property type="entry name" value="3-OXOACYL-(ACYL-CARRIER-PROTEIN) REDUCTASE"/>
    <property type="match status" value="1"/>
</dbReference>
<dbReference type="Pfam" id="PF13561">
    <property type="entry name" value="adh_short_C2"/>
    <property type="match status" value="1"/>
</dbReference>
<dbReference type="GO" id="GO:0016491">
    <property type="term" value="F:oxidoreductase activity"/>
    <property type="evidence" value="ECO:0007669"/>
    <property type="project" value="UniProtKB-KW"/>
</dbReference>